<dbReference type="PANTHER" id="PTHR39470:SF1">
    <property type="entry name" value="CHORISMATE SYNTHASE PROTEIN"/>
    <property type="match status" value="1"/>
</dbReference>
<dbReference type="AlphaFoldDB" id="A0A1Y2FJY5"/>
<feature type="transmembrane region" description="Helical" evidence="1">
    <location>
        <begin position="141"/>
        <end position="162"/>
    </location>
</feature>
<evidence type="ECO:0000313" key="2">
    <source>
        <dbReference type="EMBL" id="ORY83105.1"/>
    </source>
</evidence>
<dbReference type="STRING" id="56484.A0A1Y2FJY5"/>
<dbReference type="Proteomes" id="UP000193685">
    <property type="component" value="Unassembled WGS sequence"/>
</dbReference>
<feature type="transmembrane region" description="Helical" evidence="1">
    <location>
        <begin position="12"/>
        <end position="29"/>
    </location>
</feature>
<gene>
    <name evidence="2" type="ORF">BCR37DRAFT_392463</name>
</gene>
<sequence length="356" mass="39297">MVEVQSSGMQTLALIILPIAAPYLLRAYKQLRQPRARPPRPLHTAEQHQIRLLLMLAIFLVCFLATRFFFPKERDVFRATGSRLAISRDLLKVRAAKAGITLPPATWEQIDTIQGALVYLRVGSMPLAHCNWCTMDSPASYAIYALSHIALAYLAHILLLSLATTRRTAFVLLSALAFATEVYARIGGFDYINAQAAEGYTLRGKSTAILFIHTWLPFLRGLFFLATTLAAASLIFVDAYLNRDAASVAHITTLLQQTLEDLRVSSSLNRAITEELTSDASDSGDLARTTHQFWQRHAELIRKIDAQPVMAEARRAVVTRLGEGQVMKDGRELGSFLEAVLARLPDYSAAAASPAS</sequence>
<keyword evidence="3" id="KW-1185">Reference proteome</keyword>
<protein>
    <submittedName>
        <fullName evidence="2">Uncharacterized protein</fullName>
    </submittedName>
</protein>
<dbReference type="PANTHER" id="PTHR39470">
    <property type="entry name" value="CHROMOSOME 10, WHOLE GENOME SHOTGUN SEQUENCE"/>
    <property type="match status" value="1"/>
</dbReference>
<dbReference type="GeneID" id="63787757"/>
<proteinExistence type="predicted"/>
<feature type="transmembrane region" description="Helical" evidence="1">
    <location>
        <begin position="50"/>
        <end position="70"/>
    </location>
</feature>
<dbReference type="EMBL" id="MCFI01000008">
    <property type="protein sequence ID" value="ORY83105.1"/>
    <property type="molecule type" value="Genomic_DNA"/>
</dbReference>
<keyword evidence="1" id="KW-0812">Transmembrane</keyword>
<organism evidence="2 3">
    <name type="scientific">Protomyces lactucae-debilis</name>
    <dbReference type="NCBI Taxonomy" id="2754530"/>
    <lineage>
        <taxon>Eukaryota</taxon>
        <taxon>Fungi</taxon>
        <taxon>Dikarya</taxon>
        <taxon>Ascomycota</taxon>
        <taxon>Taphrinomycotina</taxon>
        <taxon>Taphrinomycetes</taxon>
        <taxon>Taphrinales</taxon>
        <taxon>Protomycetaceae</taxon>
        <taxon>Protomyces</taxon>
    </lineage>
</organism>
<feature type="transmembrane region" description="Helical" evidence="1">
    <location>
        <begin position="169"/>
        <end position="186"/>
    </location>
</feature>
<dbReference type="RefSeq" id="XP_040725686.1">
    <property type="nucleotide sequence ID" value="XM_040871158.1"/>
</dbReference>
<reference evidence="2 3" key="1">
    <citation type="submission" date="2016-07" db="EMBL/GenBank/DDBJ databases">
        <title>Pervasive Adenine N6-methylation of Active Genes in Fungi.</title>
        <authorList>
            <consortium name="DOE Joint Genome Institute"/>
            <person name="Mondo S.J."/>
            <person name="Dannebaum R.O."/>
            <person name="Kuo R.C."/>
            <person name="Labutti K."/>
            <person name="Haridas S."/>
            <person name="Kuo A."/>
            <person name="Salamov A."/>
            <person name="Ahrendt S.R."/>
            <person name="Lipzen A."/>
            <person name="Sullivan W."/>
            <person name="Andreopoulos W.B."/>
            <person name="Clum A."/>
            <person name="Lindquist E."/>
            <person name="Daum C."/>
            <person name="Ramamoorthy G.K."/>
            <person name="Gryganskyi A."/>
            <person name="Culley D."/>
            <person name="Magnuson J.K."/>
            <person name="James T.Y."/>
            <person name="O'Malley M.A."/>
            <person name="Stajich J.E."/>
            <person name="Spatafora J.W."/>
            <person name="Visel A."/>
            <person name="Grigoriev I.V."/>
        </authorList>
    </citation>
    <scope>NUCLEOTIDE SEQUENCE [LARGE SCALE GENOMIC DNA]</scope>
    <source>
        <strain evidence="2 3">12-1054</strain>
    </source>
</reference>
<name>A0A1Y2FJY5_PROLT</name>
<comment type="caution">
    <text evidence="2">The sequence shown here is derived from an EMBL/GenBank/DDBJ whole genome shotgun (WGS) entry which is preliminary data.</text>
</comment>
<evidence type="ECO:0000256" key="1">
    <source>
        <dbReference type="SAM" id="Phobius"/>
    </source>
</evidence>
<keyword evidence="1" id="KW-1133">Transmembrane helix</keyword>
<accession>A0A1Y2FJY5</accession>
<keyword evidence="1" id="KW-0472">Membrane</keyword>
<feature type="transmembrane region" description="Helical" evidence="1">
    <location>
        <begin position="221"/>
        <end position="241"/>
    </location>
</feature>
<evidence type="ECO:0000313" key="3">
    <source>
        <dbReference type="Proteomes" id="UP000193685"/>
    </source>
</evidence>